<evidence type="ECO:0000256" key="1">
    <source>
        <dbReference type="ARBA" id="ARBA00005820"/>
    </source>
</evidence>
<evidence type="ECO:0000313" key="9">
    <source>
        <dbReference type="Proteomes" id="UP001202244"/>
    </source>
</evidence>
<dbReference type="InterPro" id="IPR001867">
    <property type="entry name" value="OmpR/PhoB-type_DNA-bd"/>
</dbReference>
<dbReference type="Gene3D" id="1.25.40.10">
    <property type="entry name" value="Tetratricopeptide repeat domain"/>
    <property type="match status" value="1"/>
</dbReference>
<keyword evidence="4" id="KW-0238">DNA-binding</keyword>
<dbReference type="InterPro" id="IPR036388">
    <property type="entry name" value="WH-like_DNA-bd_sf"/>
</dbReference>
<dbReference type="EMBL" id="CP093846">
    <property type="protein sequence ID" value="UNS96473.1"/>
    <property type="molecule type" value="Genomic_DNA"/>
</dbReference>
<sequence length="265" mass="28753">MVRFQVIGTVEVSGPSGACALRMPLRAALLTALAMESNFCVPTGKLLSVLWDDAPASALANLRTNVAHLRKSLDDVSPRLSDRLSTARGTGYRLLVHAGELDLVEFRSLAAAARVHLKAGNVAQACAQSQQALALWRGPFGEGLPRTRWLEAHAAGLESMRIQIVEDLYAARLLLGDHLRLSHDAATLLSDEPHRERPWLVLMAVQQLSGDSARAMATFRRCRTHFAQALGIDPPSSSTALHHAILDRDDARVLDIVRRDVAGVA</sequence>
<feature type="domain" description="Bacterial transcriptional activator" evidence="7">
    <location>
        <begin position="101"/>
        <end position="246"/>
    </location>
</feature>
<dbReference type="CDD" id="cd15831">
    <property type="entry name" value="BTAD"/>
    <property type="match status" value="1"/>
</dbReference>
<protein>
    <submittedName>
        <fullName evidence="8">Winged helix-turn-helix domain-containing protein</fullName>
    </submittedName>
</protein>
<evidence type="ECO:0000313" key="8">
    <source>
        <dbReference type="EMBL" id="UNS96473.1"/>
    </source>
</evidence>
<dbReference type="InterPro" id="IPR016032">
    <property type="entry name" value="Sig_transdc_resp-reg_C-effctor"/>
</dbReference>
<dbReference type="Pfam" id="PF00486">
    <property type="entry name" value="Trans_reg_C"/>
    <property type="match status" value="1"/>
</dbReference>
<dbReference type="SUPFAM" id="SSF46894">
    <property type="entry name" value="C-terminal effector domain of the bipartite response regulators"/>
    <property type="match status" value="1"/>
</dbReference>
<dbReference type="PANTHER" id="PTHR35807:SF1">
    <property type="entry name" value="TRANSCRIPTIONAL REGULATOR REDD"/>
    <property type="match status" value="1"/>
</dbReference>
<evidence type="ECO:0000259" key="6">
    <source>
        <dbReference type="SMART" id="SM00862"/>
    </source>
</evidence>
<evidence type="ECO:0000256" key="3">
    <source>
        <dbReference type="ARBA" id="ARBA00023015"/>
    </source>
</evidence>
<evidence type="ECO:0000256" key="4">
    <source>
        <dbReference type="ARBA" id="ARBA00023125"/>
    </source>
</evidence>
<dbReference type="InterPro" id="IPR011990">
    <property type="entry name" value="TPR-like_helical_dom_sf"/>
</dbReference>
<dbReference type="Gene3D" id="1.10.10.10">
    <property type="entry name" value="Winged helix-like DNA-binding domain superfamily/Winged helix DNA-binding domain"/>
    <property type="match status" value="1"/>
</dbReference>
<evidence type="ECO:0000259" key="7">
    <source>
        <dbReference type="SMART" id="SM01043"/>
    </source>
</evidence>
<gene>
    <name evidence="8" type="ORF">MMF93_08100</name>
</gene>
<dbReference type="SUPFAM" id="SSF48452">
    <property type="entry name" value="TPR-like"/>
    <property type="match status" value="1"/>
</dbReference>
<dbReference type="Proteomes" id="UP001202244">
    <property type="component" value="Chromosome"/>
</dbReference>
<comment type="similarity">
    <text evidence="1">Belongs to the AfsR/DnrI/RedD regulatory family.</text>
</comment>
<dbReference type="InterPro" id="IPR051677">
    <property type="entry name" value="AfsR-DnrI-RedD_regulator"/>
</dbReference>
<dbReference type="PANTHER" id="PTHR35807">
    <property type="entry name" value="TRANSCRIPTIONAL REGULATOR REDD-RELATED"/>
    <property type="match status" value="1"/>
</dbReference>
<organism evidence="8 9">
    <name type="scientific">Streptomyces tubbatahanensis</name>
    <dbReference type="NCBI Taxonomy" id="2923272"/>
    <lineage>
        <taxon>Bacteria</taxon>
        <taxon>Bacillati</taxon>
        <taxon>Actinomycetota</taxon>
        <taxon>Actinomycetes</taxon>
        <taxon>Kitasatosporales</taxon>
        <taxon>Streptomycetaceae</taxon>
        <taxon>Streptomyces</taxon>
    </lineage>
</organism>
<proteinExistence type="inferred from homology"/>
<evidence type="ECO:0000256" key="5">
    <source>
        <dbReference type="ARBA" id="ARBA00023163"/>
    </source>
</evidence>
<keyword evidence="9" id="KW-1185">Reference proteome</keyword>
<dbReference type="SMART" id="SM01043">
    <property type="entry name" value="BTAD"/>
    <property type="match status" value="1"/>
</dbReference>
<keyword evidence="2" id="KW-0902">Two-component regulatory system</keyword>
<dbReference type="RefSeq" id="WP_242750504.1">
    <property type="nucleotide sequence ID" value="NZ_CP093846.1"/>
</dbReference>
<dbReference type="InterPro" id="IPR005158">
    <property type="entry name" value="BTAD"/>
</dbReference>
<feature type="domain" description="OmpR/PhoB-type" evidence="6">
    <location>
        <begin position="18"/>
        <end position="94"/>
    </location>
</feature>
<name>A0ABY3XQH0_9ACTN</name>
<keyword evidence="3" id="KW-0805">Transcription regulation</keyword>
<evidence type="ECO:0000256" key="2">
    <source>
        <dbReference type="ARBA" id="ARBA00023012"/>
    </source>
</evidence>
<dbReference type="SMART" id="SM00862">
    <property type="entry name" value="Trans_reg_C"/>
    <property type="match status" value="1"/>
</dbReference>
<dbReference type="Pfam" id="PF03704">
    <property type="entry name" value="BTAD"/>
    <property type="match status" value="1"/>
</dbReference>
<reference evidence="8 9" key="1">
    <citation type="journal article" date="2023" name="Microbiol. Spectr.">
        <title>Synergy between Genome Mining, Metabolomics, and Bioinformatics Uncovers Antibacterial Chlorinated Carbazole Alkaloids and Their Biosynthetic Gene Cluster from Streptomyces tubbatahanensis sp. nov., a Novel Actinomycete Isolated from Sulu Sea, Philippines.</title>
        <authorList>
            <person name="Tenebro C.P."/>
            <person name="Trono D.J.V.L."/>
            <person name="Balida L.A.P."/>
            <person name="Bayog L.K.A."/>
            <person name="Bruna J.R."/>
            <person name="Sabido E.M."/>
            <person name="Caspe D.P.C."/>
            <person name="de Los Santos E.L.C."/>
            <person name="Saludes J.P."/>
            <person name="Dalisay D.S."/>
        </authorList>
    </citation>
    <scope>NUCLEOTIDE SEQUENCE [LARGE SCALE GENOMIC DNA]</scope>
    <source>
        <strain evidence="8 9">DSD3025</strain>
    </source>
</reference>
<keyword evidence="5" id="KW-0804">Transcription</keyword>
<accession>A0ABY3XQH0</accession>